<dbReference type="PROSITE" id="PS00396">
    <property type="entry name" value="TOPO_IA_1"/>
    <property type="match status" value="1"/>
</dbReference>
<dbReference type="AlphaFoldDB" id="A0A9Q0M012"/>
<evidence type="ECO:0000313" key="13">
    <source>
        <dbReference type="Proteomes" id="UP001142055"/>
    </source>
</evidence>
<dbReference type="InterPro" id="IPR000380">
    <property type="entry name" value="Topo_IA"/>
</dbReference>
<dbReference type="SMART" id="SM00436">
    <property type="entry name" value="TOP1Bc"/>
    <property type="match status" value="1"/>
</dbReference>
<comment type="function">
    <text evidence="7">Releases the supercoiling and torsional tension of DNA introduced during the DNA replication and transcription by transiently cleaving and rejoining one strand of the DNA duplex. Introduces a single-strand break via transesterification at a target site in duplex DNA. The scissile phosphodiester is attacked by the catalytic tyrosine of the enzyme, resulting in the formation of a DNA-(5'-phosphotyrosyl)-enzyme intermediate and the expulsion of a 3'-OH DNA strand. The free DNA strand than undergoes passage around the unbroken strand thus removing DNA supercoils. Finally, in the religation step, the DNA 3'-OH attacks the covalent intermediate to expel the active-site tyrosine and restore the DNA phosphodiester backbone. Weakly relaxes negative supercoils and displays a distinct preference for binding single-stranded DNA.</text>
</comment>
<proteinExistence type="inferred from homology"/>
<sequence length="650" mass="74806">MLGKFIQTRNIGVRIFLNWQEKQSFGNFTCLHVKRKLSDMVNVLNVAEKNSVAKNVAQILGRGAIQTRETGSVYNKLYEFRVYVPSLQNQCLMKMTSVSGHLLSFDFGPEHRKWTSCNPQELFSSPIVRFVPETGMKIKKCLQREIRNCSVLIIWTDCDREGENIGFEIIDVCREVKPNLKILRAHFSEITGPAINRALNTLTEPNKKVSDAVDVRQKLDLRIGAAFTRFLTMGLQVPNNNNNNSDKNNQIISYGSCQFPTLGFVVERWKQREEFVPQPFWYITVESVKDGISCSWNWKRQRLFDERSCIAILSKISEHPTAKVTKINSKQKSKYRPYAMDTVTFERLASSKLRINAKRAMMCAEKLYTSGYISYPRTETNKFPPEIKLNDLVTAQQSSSEWGQFANRIIQNGGATPRNGNKSDQAHPPIHPTKYASNLNGDEKKIYELIVRHFLACCDKDAQGFEVTVQIEINEEIFTLKGLQIKERNYLEVYIYEKWYDKEIPQFVENEMFVPNDIDMKKSETTAPELLTEAQLIALMEKHGIGTDATHADHIEKIKERGYIMVTPTRHLMPKGLGIGLVEAYDDIGFEMSKPYLRAALEKDLVQICEGTKTPEHVLKTHINEYEKVYKESHKQKNRLFELVRTKINS</sequence>
<dbReference type="EMBL" id="JAPWDV010000003">
    <property type="protein sequence ID" value="KAJ6216367.1"/>
    <property type="molecule type" value="Genomic_DNA"/>
</dbReference>
<comment type="catalytic activity">
    <reaction evidence="1 8">
        <text>ATP-independent breakage of single-stranded DNA, followed by passage and rejoining.</text>
        <dbReference type="EC" id="5.6.2.1"/>
    </reaction>
</comment>
<dbReference type="GO" id="GO:0006281">
    <property type="term" value="P:DNA repair"/>
    <property type="evidence" value="ECO:0007669"/>
    <property type="project" value="TreeGrafter"/>
</dbReference>
<dbReference type="Proteomes" id="UP001142055">
    <property type="component" value="Chromosome 3"/>
</dbReference>
<dbReference type="InterPro" id="IPR034144">
    <property type="entry name" value="TOPRIM_TopoIII"/>
</dbReference>
<dbReference type="Gene3D" id="1.10.460.10">
    <property type="entry name" value="Topoisomerase I, domain 2"/>
    <property type="match status" value="1"/>
</dbReference>
<dbReference type="GO" id="GO:0003677">
    <property type="term" value="F:DNA binding"/>
    <property type="evidence" value="ECO:0007669"/>
    <property type="project" value="UniProtKB-KW"/>
</dbReference>
<feature type="compositionally biased region" description="Polar residues" evidence="9">
    <location>
        <begin position="413"/>
        <end position="423"/>
    </location>
</feature>
<evidence type="ECO:0000259" key="11">
    <source>
        <dbReference type="PROSITE" id="PS52039"/>
    </source>
</evidence>
<dbReference type="GO" id="GO:0003917">
    <property type="term" value="F:DNA topoisomerase type I (single strand cut, ATP-independent) activity"/>
    <property type="evidence" value="ECO:0007669"/>
    <property type="project" value="UniProtKB-EC"/>
</dbReference>
<evidence type="ECO:0000256" key="4">
    <source>
        <dbReference type="ARBA" id="ARBA00023029"/>
    </source>
</evidence>
<dbReference type="GO" id="GO:0006310">
    <property type="term" value="P:DNA recombination"/>
    <property type="evidence" value="ECO:0007669"/>
    <property type="project" value="TreeGrafter"/>
</dbReference>
<evidence type="ECO:0000256" key="8">
    <source>
        <dbReference type="RuleBase" id="RU362092"/>
    </source>
</evidence>
<evidence type="ECO:0000256" key="9">
    <source>
        <dbReference type="SAM" id="MobiDB-lite"/>
    </source>
</evidence>
<comment type="caution">
    <text evidence="12">The sequence shown here is derived from an EMBL/GenBank/DDBJ whole genome shotgun (WGS) entry which is preliminary data.</text>
</comment>
<evidence type="ECO:0000256" key="2">
    <source>
        <dbReference type="ARBA" id="ARBA00009446"/>
    </source>
</evidence>
<dbReference type="PROSITE" id="PS50880">
    <property type="entry name" value="TOPRIM"/>
    <property type="match status" value="1"/>
</dbReference>
<dbReference type="GO" id="GO:0031422">
    <property type="term" value="C:RecQ family helicase-topoisomerase III complex"/>
    <property type="evidence" value="ECO:0007669"/>
    <property type="project" value="TreeGrafter"/>
</dbReference>
<dbReference type="InterPro" id="IPR013824">
    <property type="entry name" value="Topo_IA_cen_sub1"/>
</dbReference>
<comment type="function">
    <text evidence="8">Introduces a single-strand break via transesterification at a target site in duplex DNA. Releases the supercoiling and torsional tension of DNA introduced during the DNA replication and transcription by transiently cleaving and rejoining one strand of the DNA duplex. The scissile phosphodiester is attacked by the catalytic tyrosine of the enzyme, resulting in the formation of a DNA-(5'-phosphotyrosyl)-enzyme intermediate and the expulsion of a 3'-OH DNA strand.</text>
</comment>
<keyword evidence="4 8" id="KW-0799">Topoisomerase</keyword>
<feature type="region of interest" description="Disordered" evidence="9">
    <location>
        <begin position="413"/>
        <end position="436"/>
    </location>
</feature>
<keyword evidence="6 8" id="KW-0413">Isomerase</keyword>
<evidence type="ECO:0000256" key="3">
    <source>
        <dbReference type="ARBA" id="ARBA00012891"/>
    </source>
</evidence>
<dbReference type="OrthoDB" id="430051at2759"/>
<dbReference type="Gene3D" id="2.70.20.10">
    <property type="entry name" value="Topoisomerase I, domain 3"/>
    <property type="match status" value="1"/>
</dbReference>
<feature type="domain" description="Toprim" evidence="10">
    <location>
        <begin position="42"/>
        <end position="188"/>
    </location>
</feature>
<evidence type="ECO:0000256" key="7">
    <source>
        <dbReference type="ARBA" id="ARBA00056363"/>
    </source>
</evidence>
<gene>
    <name evidence="12" type="ORF">RDWZM_007524</name>
</gene>
<evidence type="ECO:0000256" key="1">
    <source>
        <dbReference type="ARBA" id="ARBA00000213"/>
    </source>
</evidence>
<dbReference type="GO" id="GO:0005634">
    <property type="term" value="C:nucleus"/>
    <property type="evidence" value="ECO:0007669"/>
    <property type="project" value="TreeGrafter"/>
</dbReference>
<dbReference type="SUPFAM" id="SSF56712">
    <property type="entry name" value="Prokaryotic type I DNA topoisomerase"/>
    <property type="match status" value="1"/>
</dbReference>
<reference evidence="12" key="1">
    <citation type="submission" date="2022-12" db="EMBL/GenBank/DDBJ databases">
        <title>Genome assemblies of Blomia tropicalis.</title>
        <authorList>
            <person name="Cui Y."/>
        </authorList>
    </citation>
    <scope>NUCLEOTIDE SEQUENCE</scope>
    <source>
        <tissue evidence="12">Adult mites</tissue>
    </source>
</reference>
<dbReference type="OMA" id="MELAMGD"/>
<dbReference type="Gene3D" id="3.40.50.140">
    <property type="match status" value="1"/>
</dbReference>
<dbReference type="InterPro" id="IPR013497">
    <property type="entry name" value="Topo_IA_cen"/>
</dbReference>
<dbReference type="PANTHER" id="PTHR11390">
    <property type="entry name" value="PROKARYOTIC DNA TOPOISOMERASE"/>
    <property type="match status" value="1"/>
</dbReference>
<evidence type="ECO:0000259" key="10">
    <source>
        <dbReference type="PROSITE" id="PS50880"/>
    </source>
</evidence>
<dbReference type="CDD" id="cd00186">
    <property type="entry name" value="TOP1Ac"/>
    <property type="match status" value="1"/>
</dbReference>
<feature type="domain" description="Topo IA-type catalytic" evidence="11">
    <location>
        <begin position="206"/>
        <end position="630"/>
    </location>
</feature>
<dbReference type="SMART" id="SM00493">
    <property type="entry name" value="TOPRIM"/>
    <property type="match status" value="1"/>
</dbReference>
<dbReference type="InterPro" id="IPR003602">
    <property type="entry name" value="Topo_IA_DNA-bd_dom"/>
</dbReference>
<dbReference type="Gene3D" id="1.10.290.10">
    <property type="entry name" value="Topoisomerase I, domain 4"/>
    <property type="match status" value="1"/>
</dbReference>
<dbReference type="InterPro" id="IPR023405">
    <property type="entry name" value="Topo_IA_core_domain"/>
</dbReference>
<keyword evidence="5 8" id="KW-0238">DNA-binding</keyword>
<dbReference type="InterPro" id="IPR006171">
    <property type="entry name" value="TOPRIM_dom"/>
</dbReference>
<dbReference type="InterPro" id="IPR013826">
    <property type="entry name" value="Topo_IA_cen_sub3"/>
</dbReference>
<evidence type="ECO:0000256" key="6">
    <source>
        <dbReference type="ARBA" id="ARBA00023235"/>
    </source>
</evidence>
<evidence type="ECO:0000256" key="5">
    <source>
        <dbReference type="ARBA" id="ARBA00023125"/>
    </source>
</evidence>
<accession>A0A9Q0M012</accession>
<dbReference type="Pfam" id="PF01131">
    <property type="entry name" value="Topoisom_bac"/>
    <property type="match status" value="1"/>
</dbReference>
<dbReference type="PRINTS" id="PR00417">
    <property type="entry name" value="PRTPISMRASEI"/>
</dbReference>
<protein>
    <recommendedName>
        <fullName evidence="3 8">DNA topoisomerase</fullName>
        <ecNumber evidence="3 8">5.6.2.1</ecNumber>
    </recommendedName>
</protein>
<dbReference type="EC" id="5.6.2.1" evidence="3 8"/>
<dbReference type="Pfam" id="PF01751">
    <property type="entry name" value="Toprim"/>
    <property type="match status" value="1"/>
</dbReference>
<evidence type="ECO:0000313" key="12">
    <source>
        <dbReference type="EMBL" id="KAJ6216367.1"/>
    </source>
</evidence>
<dbReference type="FunFam" id="3.40.50.140:FF:000003">
    <property type="entry name" value="DNA topoisomerase"/>
    <property type="match status" value="1"/>
</dbReference>
<dbReference type="InterPro" id="IPR003601">
    <property type="entry name" value="Topo_IA_2"/>
</dbReference>
<dbReference type="PROSITE" id="PS52039">
    <property type="entry name" value="TOPO_IA_2"/>
    <property type="match status" value="1"/>
</dbReference>
<keyword evidence="13" id="KW-1185">Reference proteome</keyword>
<comment type="similarity">
    <text evidence="2 8">Belongs to the type IA topoisomerase family.</text>
</comment>
<dbReference type="InterPro" id="IPR013825">
    <property type="entry name" value="Topo_IA_cen_sub2"/>
</dbReference>
<dbReference type="SMART" id="SM00437">
    <property type="entry name" value="TOP1Ac"/>
    <property type="match status" value="1"/>
</dbReference>
<dbReference type="InterPro" id="IPR023406">
    <property type="entry name" value="Topo_IA_AS"/>
</dbReference>
<organism evidence="12 13">
    <name type="scientific">Blomia tropicalis</name>
    <name type="common">Mite</name>
    <dbReference type="NCBI Taxonomy" id="40697"/>
    <lineage>
        <taxon>Eukaryota</taxon>
        <taxon>Metazoa</taxon>
        <taxon>Ecdysozoa</taxon>
        <taxon>Arthropoda</taxon>
        <taxon>Chelicerata</taxon>
        <taxon>Arachnida</taxon>
        <taxon>Acari</taxon>
        <taxon>Acariformes</taxon>
        <taxon>Sarcoptiformes</taxon>
        <taxon>Astigmata</taxon>
        <taxon>Glycyphagoidea</taxon>
        <taxon>Echimyopodidae</taxon>
        <taxon>Blomia</taxon>
    </lineage>
</organism>
<name>A0A9Q0M012_BLOTA</name>
<dbReference type="CDD" id="cd03362">
    <property type="entry name" value="TOPRIM_TopoIA_TopoIII"/>
    <property type="match status" value="1"/>
</dbReference>
<dbReference type="FunFam" id="1.10.290.10:FF:000001">
    <property type="entry name" value="DNA topoisomerase"/>
    <property type="match status" value="1"/>
</dbReference>
<dbReference type="PANTHER" id="PTHR11390:SF21">
    <property type="entry name" value="DNA TOPOISOMERASE 3-ALPHA"/>
    <property type="match status" value="1"/>
</dbReference>
<dbReference type="GO" id="GO:0006265">
    <property type="term" value="P:DNA topological change"/>
    <property type="evidence" value="ECO:0007669"/>
    <property type="project" value="InterPro"/>
</dbReference>